<keyword evidence="3" id="KW-1185">Reference proteome</keyword>
<proteinExistence type="predicted"/>
<dbReference type="Proteomes" id="UP001214576">
    <property type="component" value="Unassembled WGS sequence"/>
</dbReference>
<feature type="region of interest" description="Disordered" evidence="1">
    <location>
        <begin position="1"/>
        <end position="22"/>
    </location>
</feature>
<dbReference type="EMBL" id="JAKZEL010000001">
    <property type="protein sequence ID" value="KAI4548868.1"/>
    <property type="molecule type" value="Genomic_DNA"/>
</dbReference>
<evidence type="ECO:0000313" key="2">
    <source>
        <dbReference type="EMBL" id="KAI4548868.1"/>
    </source>
</evidence>
<evidence type="ECO:0000313" key="3">
    <source>
        <dbReference type="Proteomes" id="UP001214576"/>
    </source>
</evidence>
<dbReference type="AlphaFoldDB" id="A0AAD4UKH7"/>
<comment type="caution">
    <text evidence="2">The sequence shown here is derived from an EMBL/GenBank/DDBJ whole genome shotgun (WGS) entry which is preliminary data.</text>
</comment>
<organism evidence="2 3">
    <name type="scientific">Ovis ammon polii</name>
    <dbReference type="NCBI Taxonomy" id="230172"/>
    <lineage>
        <taxon>Eukaryota</taxon>
        <taxon>Metazoa</taxon>
        <taxon>Chordata</taxon>
        <taxon>Craniata</taxon>
        <taxon>Vertebrata</taxon>
        <taxon>Euteleostomi</taxon>
        <taxon>Mammalia</taxon>
        <taxon>Eutheria</taxon>
        <taxon>Laurasiatheria</taxon>
        <taxon>Artiodactyla</taxon>
        <taxon>Ruminantia</taxon>
        <taxon>Pecora</taxon>
        <taxon>Bovidae</taxon>
        <taxon>Caprinae</taxon>
        <taxon>Ovis</taxon>
    </lineage>
</organism>
<name>A0AAD4UKH7_OVIAM</name>
<gene>
    <name evidence="2" type="ORF">MG293_001198</name>
</gene>
<sequence>MTDEDPEPLLASQGPTDGEDQLRQRAGCVTWNPWPILPPLDPISHDLEKEILSLSPGGDKPGWLDLGERQRRLVSVAAWEGVVDEAQCGALPWKCWTVSTQGQREILPEKDERSCGYGVHFAA</sequence>
<reference evidence="2" key="1">
    <citation type="submission" date="2022-03" db="EMBL/GenBank/DDBJ databases">
        <title>Genomic analyses of argali, domestic sheep and their hybrids provide insights into chromosomal evolution, heterosis and genetic basis of agronomic traits.</title>
        <authorList>
            <person name="Li M."/>
        </authorList>
    </citation>
    <scope>NUCLEOTIDE SEQUENCE</scope>
    <source>
        <strain evidence="2">CAU-MHL-2022a</strain>
        <tissue evidence="2">Skin</tissue>
    </source>
</reference>
<accession>A0AAD4UKH7</accession>
<protein>
    <submittedName>
        <fullName evidence="2">Uncharacterized protein</fullName>
    </submittedName>
</protein>
<evidence type="ECO:0000256" key="1">
    <source>
        <dbReference type="SAM" id="MobiDB-lite"/>
    </source>
</evidence>